<evidence type="ECO:0000313" key="8">
    <source>
        <dbReference type="Proteomes" id="UP000230066"/>
    </source>
</evidence>
<feature type="compositionally biased region" description="Basic and acidic residues" evidence="6">
    <location>
        <begin position="216"/>
        <end position="231"/>
    </location>
</feature>
<dbReference type="GO" id="GO:0042254">
    <property type="term" value="P:ribosome biogenesis"/>
    <property type="evidence" value="ECO:0007669"/>
    <property type="project" value="UniProtKB-KW"/>
</dbReference>
<comment type="similarity">
    <text evidence="2 5">Belongs to the RRS1 family.</text>
</comment>
<dbReference type="InterPro" id="IPR007023">
    <property type="entry name" value="Ribosom_reg"/>
</dbReference>
<keyword evidence="3 5" id="KW-0690">Ribosome biogenesis</keyword>
<comment type="subcellular location">
    <subcellularLocation>
        <location evidence="1 5">Nucleus</location>
    </subcellularLocation>
</comment>
<proteinExistence type="inferred from homology"/>
<evidence type="ECO:0000256" key="2">
    <source>
        <dbReference type="ARBA" id="ARBA00010077"/>
    </source>
</evidence>
<name>A0A4E0QXR7_FASHE</name>
<dbReference type="GO" id="GO:0005634">
    <property type="term" value="C:nucleus"/>
    <property type="evidence" value="ECO:0007669"/>
    <property type="project" value="UniProtKB-SubCell"/>
</dbReference>
<dbReference type="Pfam" id="PF04939">
    <property type="entry name" value="RRS1"/>
    <property type="match status" value="1"/>
</dbReference>
<protein>
    <recommendedName>
        <fullName evidence="5">Ribosome biogenesis regulatory protein</fullName>
    </recommendedName>
</protein>
<sequence>MQSYRIQLAEFDLGSLLCEDKTPLDTDRKSEAIDDHLRDIAHECTQQFFKLLWSQPVESTDSVKVTQLPKPTFRLPREKRIPSQRNLTRWERFARLKGIQNKKRSRKVWNSDSQTWRPRWGKDRVDSVKDKWVIEVPDNADPYEDQFAKLTKERNERRAKNELQRLRNIQRAVRPGQAPPIGVLTESQGSKNELTRALSIAKVSDASMGRFSTPLDTRKISKKTEQKERMKLSQVVDARSVQDLKRQKQKLKSNKKNKIKTPKRKPLKKKGSRTGTKK</sequence>
<keyword evidence="4 5" id="KW-0539">Nucleus</keyword>
<evidence type="ECO:0000256" key="4">
    <source>
        <dbReference type="ARBA" id="ARBA00023242"/>
    </source>
</evidence>
<accession>A0A4E0QXR7</accession>
<organism evidence="7 8">
    <name type="scientific">Fasciola hepatica</name>
    <name type="common">Liver fluke</name>
    <dbReference type="NCBI Taxonomy" id="6192"/>
    <lineage>
        <taxon>Eukaryota</taxon>
        <taxon>Metazoa</taxon>
        <taxon>Spiralia</taxon>
        <taxon>Lophotrochozoa</taxon>
        <taxon>Platyhelminthes</taxon>
        <taxon>Trematoda</taxon>
        <taxon>Digenea</taxon>
        <taxon>Plagiorchiida</taxon>
        <taxon>Echinostomata</taxon>
        <taxon>Echinostomatoidea</taxon>
        <taxon>Fasciolidae</taxon>
        <taxon>Fasciola</taxon>
    </lineage>
</organism>
<reference evidence="7" key="1">
    <citation type="submission" date="2019-03" db="EMBL/GenBank/DDBJ databases">
        <title>Improved annotation for the trematode Fasciola hepatica.</title>
        <authorList>
            <person name="Choi Y.-J."/>
            <person name="Martin J."/>
            <person name="Mitreva M."/>
        </authorList>
    </citation>
    <scope>NUCLEOTIDE SEQUENCE [LARGE SCALE GENOMIC DNA]</scope>
</reference>
<dbReference type="Proteomes" id="UP000230066">
    <property type="component" value="Unassembled WGS sequence"/>
</dbReference>
<evidence type="ECO:0000256" key="3">
    <source>
        <dbReference type="ARBA" id="ARBA00022517"/>
    </source>
</evidence>
<feature type="compositionally biased region" description="Basic residues" evidence="6">
    <location>
        <begin position="247"/>
        <end position="278"/>
    </location>
</feature>
<feature type="region of interest" description="Disordered" evidence="6">
    <location>
        <begin position="210"/>
        <end position="278"/>
    </location>
</feature>
<evidence type="ECO:0000256" key="1">
    <source>
        <dbReference type="ARBA" id="ARBA00004123"/>
    </source>
</evidence>
<keyword evidence="8" id="KW-1185">Reference proteome</keyword>
<evidence type="ECO:0000256" key="6">
    <source>
        <dbReference type="SAM" id="MobiDB-lite"/>
    </source>
</evidence>
<dbReference type="AlphaFoldDB" id="A0A4E0QXR7"/>
<evidence type="ECO:0000256" key="5">
    <source>
        <dbReference type="RuleBase" id="RU364132"/>
    </source>
</evidence>
<evidence type="ECO:0000313" key="7">
    <source>
        <dbReference type="EMBL" id="THD20115.1"/>
    </source>
</evidence>
<comment type="function">
    <text evidence="5">Involved in ribosomal large subunit assembly.</text>
</comment>
<comment type="caution">
    <text evidence="7">The sequence shown here is derived from an EMBL/GenBank/DDBJ whole genome shotgun (WGS) entry which is preliminary data.</text>
</comment>
<dbReference type="EMBL" id="JXXN02005130">
    <property type="protein sequence ID" value="THD20115.1"/>
    <property type="molecule type" value="Genomic_DNA"/>
</dbReference>
<gene>
    <name evidence="7" type="ORF">D915_008994</name>
</gene>